<dbReference type="SUPFAM" id="SSF48019">
    <property type="entry name" value="post-AAA+ oligomerization domain-like"/>
    <property type="match status" value="1"/>
</dbReference>
<dbReference type="GO" id="GO:0008047">
    <property type="term" value="F:enzyme activator activity"/>
    <property type="evidence" value="ECO:0007669"/>
    <property type="project" value="TreeGrafter"/>
</dbReference>
<sequence length="531" mass="59508">MASQPAEHERVACPNCAARLPFAVMNEHLDRCLQKTPSPEKKRPAQNEAPRSKARRTTTLPFAERMRPHSLDEYVGQDEVVRGSLRALLRKGHIPSMVLWGPPGSGKTTLARIVTHEATTPQGPPFRFVELSATTASANDVKRLVDEAVHRQSLTGQRTVLFIDEMQRFNRAQQDLFLPVLERGHITLLAATTENPSFRLQGALLSRLRVVVLSKLTEDDCLYILEQAMARVRRGHDDEFQGGAYAWIDLDLLRWIARMADGDARAALQALELALVSEGHQDREHLQTSLRRTALKYDRAGDAHYDTISALHKSIRGSDPDAALYWLARMVAGGDDPLFIARRLIVCASEDCCSAEMLNLATATYRACEIVGLPECGINLSHCVVTLAECPKSTRSYRAWKKALSKVASDYNYPVPLHIRNAPTRLMKELGYSAMYRYEPSFAHPVYQEFFPPELHGTRFLSPPPSPESVSHVLPTEAATGPGSCQRQFQLGDRAVDLDLLQEWEEKRNDHQPWAGRAALERRLQRQGSTP</sequence>
<dbReference type="Gene3D" id="1.20.272.10">
    <property type="match status" value="1"/>
</dbReference>
<feature type="domain" description="AAA+ ATPase" evidence="6">
    <location>
        <begin position="93"/>
        <end position="216"/>
    </location>
</feature>
<accession>A0A3G2S266</accession>
<dbReference type="OrthoDB" id="10265467at2759"/>
<dbReference type="InterPro" id="IPR008921">
    <property type="entry name" value="DNA_pol3_clamp-load_cplx_C"/>
</dbReference>
<dbReference type="Pfam" id="PF00004">
    <property type="entry name" value="AAA"/>
    <property type="match status" value="1"/>
</dbReference>
<feature type="compositionally biased region" description="Basic and acidic residues" evidence="5">
    <location>
        <begin position="34"/>
        <end position="45"/>
    </location>
</feature>
<dbReference type="PANTHER" id="PTHR13779">
    <property type="entry name" value="WERNER HELICASE-INTERACTING PROTEIN 1 FAMILY MEMBER"/>
    <property type="match status" value="1"/>
</dbReference>
<dbReference type="InterPro" id="IPR021886">
    <property type="entry name" value="MgsA_C"/>
</dbReference>
<dbReference type="GO" id="GO:0003677">
    <property type="term" value="F:DNA binding"/>
    <property type="evidence" value="ECO:0007669"/>
    <property type="project" value="InterPro"/>
</dbReference>
<reference evidence="7 8" key="1">
    <citation type="submission" date="2018-10" db="EMBL/GenBank/DDBJ databases">
        <title>Complete genome sequence of Malassezia restricta CBS 7877.</title>
        <authorList>
            <person name="Morand S.C."/>
            <person name="Bertignac M."/>
            <person name="Iltis A."/>
            <person name="Kolder I."/>
            <person name="Pirovano W."/>
            <person name="Jourdain R."/>
            <person name="Clavaud C."/>
        </authorList>
    </citation>
    <scope>NUCLEOTIDE SEQUENCE [LARGE SCALE GENOMIC DNA]</scope>
    <source>
        <strain evidence="7 8">CBS 7877</strain>
    </source>
</reference>
<dbReference type="InterPro" id="IPR027417">
    <property type="entry name" value="P-loop_NTPase"/>
</dbReference>
<dbReference type="GO" id="GO:0017116">
    <property type="term" value="F:single-stranded DNA helicase activity"/>
    <property type="evidence" value="ECO:0007669"/>
    <property type="project" value="TreeGrafter"/>
</dbReference>
<dbReference type="Gene3D" id="1.10.8.60">
    <property type="match status" value="1"/>
</dbReference>
<dbReference type="PANTHER" id="PTHR13779:SF7">
    <property type="entry name" value="ATPASE WRNIP1"/>
    <property type="match status" value="1"/>
</dbReference>
<dbReference type="Proteomes" id="UP000269793">
    <property type="component" value="Chromosome II"/>
</dbReference>
<dbReference type="SUPFAM" id="SSF52540">
    <property type="entry name" value="P-loop containing nucleoside triphosphate hydrolases"/>
    <property type="match status" value="1"/>
</dbReference>
<dbReference type="InterPro" id="IPR003959">
    <property type="entry name" value="ATPase_AAA_core"/>
</dbReference>
<evidence type="ECO:0000259" key="6">
    <source>
        <dbReference type="SMART" id="SM00382"/>
    </source>
</evidence>
<evidence type="ECO:0000256" key="2">
    <source>
        <dbReference type="ARBA" id="ARBA00022705"/>
    </source>
</evidence>
<comment type="similarity">
    <text evidence="1">Belongs to the AAA ATPase family. RarA/MGS1/WRNIP1 subfamily.</text>
</comment>
<dbReference type="Gene3D" id="3.30.160.60">
    <property type="entry name" value="Classic Zinc Finger"/>
    <property type="match status" value="1"/>
</dbReference>
<evidence type="ECO:0000256" key="1">
    <source>
        <dbReference type="ARBA" id="ARBA00008959"/>
    </source>
</evidence>
<dbReference type="InterPro" id="IPR051314">
    <property type="entry name" value="AAA_ATPase_RarA/MGS1/WRNIP1"/>
</dbReference>
<name>A0A3G2S266_MALR7</name>
<dbReference type="FunFam" id="1.20.272.10:FF:000001">
    <property type="entry name" value="Putative AAA family ATPase"/>
    <property type="match status" value="1"/>
</dbReference>
<feature type="region of interest" description="Disordered" evidence="5">
    <location>
        <begin position="461"/>
        <end position="486"/>
    </location>
</feature>
<dbReference type="Gene3D" id="3.40.50.300">
    <property type="entry name" value="P-loop containing nucleotide triphosphate hydrolases"/>
    <property type="match status" value="1"/>
</dbReference>
<evidence type="ECO:0000313" key="7">
    <source>
        <dbReference type="EMBL" id="AYO42060.1"/>
    </source>
</evidence>
<evidence type="ECO:0000313" key="8">
    <source>
        <dbReference type="Proteomes" id="UP000269793"/>
    </source>
</evidence>
<dbReference type="CDD" id="cd00009">
    <property type="entry name" value="AAA"/>
    <property type="match status" value="1"/>
</dbReference>
<organism evidence="7 8">
    <name type="scientific">Malassezia restricta (strain ATCC 96810 / NBRC 103918 / CBS 7877)</name>
    <name type="common">Seborrheic dermatitis infection agent</name>
    <dbReference type="NCBI Taxonomy" id="425264"/>
    <lineage>
        <taxon>Eukaryota</taxon>
        <taxon>Fungi</taxon>
        <taxon>Dikarya</taxon>
        <taxon>Basidiomycota</taxon>
        <taxon>Ustilaginomycotina</taxon>
        <taxon>Malasseziomycetes</taxon>
        <taxon>Malasseziales</taxon>
        <taxon>Malasseziaceae</taxon>
        <taxon>Malassezia</taxon>
    </lineage>
</organism>
<dbReference type="Pfam" id="PF16193">
    <property type="entry name" value="AAA_assoc_2"/>
    <property type="match status" value="1"/>
</dbReference>
<dbReference type="GO" id="GO:0006271">
    <property type="term" value="P:DNA strand elongation involved in DNA replication"/>
    <property type="evidence" value="ECO:0007669"/>
    <property type="project" value="UniProtKB-ARBA"/>
</dbReference>
<keyword evidence="3" id="KW-0547">Nucleotide-binding</keyword>
<dbReference type="GO" id="GO:0005634">
    <property type="term" value="C:nucleus"/>
    <property type="evidence" value="ECO:0007669"/>
    <property type="project" value="TreeGrafter"/>
</dbReference>
<keyword evidence="2" id="KW-0235">DNA replication</keyword>
<keyword evidence="4" id="KW-0067">ATP-binding</keyword>
<dbReference type="STRING" id="425264.A0A3G2S266"/>
<protein>
    <submittedName>
        <fullName evidence="7">ATPase WRNIP1</fullName>
    </submittedName>
</protein>
<keyword evidence="8" id="KW-1185">Reference proteome</keyword>
<dbReference type="InterPro" id="IPR003593">
    <property type="entry name" value="AAA+_ATPase"/>
</dbReference>
<dbReference type="GO" id="GO:0016887">
    <property type="term" value="F:ATP hydrolysis activity"/>
    <property type="evidence" value="ECO:0007669"/>
    <property type="project" value="InterPro"/>
</dbReference>
<dbReference type="Pfam" id="PF12002">
    <property type="entry name" value="MgsA_C"/>
    <property type="match status" value="1"/>
</dbReference>
<feature type="region of interest" description="Disordered" evidence="5">
    <location>
        <begin position="507"/>
        <end position="531"/>
    </location>
</feature>
<dbReference type="AlphaFoldDB" id="A0A3G2S266"/>
<dbReference type="FunFam" id="3.40.50.300:FF:000137">
    <property type="entry name" value="Replication-associated recombination protein A"/>
    <property type="match status" value="1"/>
</dbReference>
<evidence type="ECO:0000256" key="5">
    <source>
        <dbReference type="SAM" id="MobiDB-lite"/>
    </source>
</evidence>
<dbReference type="SMART" id="SM00382">
    <property type="entry name" value="AAA"/>
    <property type="match status" value="1"/>
</dbReference>
<proteinExistence type="inferred from homology"/>
<evidence type="ECO:0000256" key="3">
    <source>
        <dbReference type="ARBA" id="ARBA00022741"/>
    </source>
</evidence>
<dbReference type="EMBL" id="CP033149">
    <property type="protein sequence ID" value="AYO42060.1"/>
    <property type="molecule type" value="Genomic_DNA"/>
</dbReference>
<dbReference type="VEuPathDB" id="FungiDB:DNF11_1110"/>
<dbReference type="GO" id="GO:0000731">
    <property type="term" value="P:DNA synthesis involved in DNA repair"/>
    <property type="evidence" value="ECO:0007669"/>
    <property type="project" value="TreeGrafter"/>
</dbReference>
<gene>
    <name evidence="7" type="primary">Wrnip1</name>
    <name evidence="7" type="ORF">DNF11_1110</name>
</gene>
<dbReference type="GO" id="GO:0005524">
    <property type="term" value="F:ATP binding"/>
    <property type="evidence" value="ECO:0007669"/>
    <property type="project" value="UniProtKB-KW"/>
</dbReference>
<dbReference type="Gene3D" id="1.10.3710.10">
    <property type="entry name" value="DNA polymerase III clamp loader subunits, C-terminal domain"/>
    <property type="match status" value="1"/>
</dbReference>
<feature type="region of interest" description="Disordered" evidence="5">
    <location>
        <begin position="34"/>
        <end position="58"/>
    </location>
</feature>
<evidence type="ECO:0000256" key="4">
    <source>
        <dbReference type="ARBA" id="ARBA00022840"/>
    </source>
</evidence>
<dbReference type="InterPro" id="IPR032423">
    <property type="entry name" value="AAA_assoc_2"/>
</dbReference>